<proteinExistence type="predicted"/>
<name>A0ACC3DL12_9PEZI</name>
<evidence type="ECO:0000313" key="1">
    <source>
        <dbReference type="EMBL" id="KAK3077192.1"/>
    </source>
</evidence>
<comment type="caution">
    <text evidence="1">The sequence shown here is derived from an EMBL/GenBank/DDBJ whole genome shotgun (WGS) entry which is preliminary data.</text>
</comment>
<dbReference type="Proteomes" id="UP001186974">
    <property type="component" value="Unassembled WGS sequence"/>
</dbReference>
<organism evidence="1 2">
    <name type="scientific">Coniosporium uncinatum</name>
    <dbReference type="NCBI Taxonomy" id="93489"/>
    <lineage>
        <taxon>Eukaryota</taxon>
        <taxon>Fungi</taxon>
        <taxon>Dikarya</taxon>
        <taxon>Ascomycota</taxon>
        <taxon>Pezizomycotina</taxon>
        <taxon>Dothideomycetes</taxon>
        <taxon>Dothideomycetes incertae sedis</taxon>
        <taxon>Coniosporium</taxon>
    </lineage>
</organism>
<sequence length="408" mass="43941">ITSRFDGIIKKLYYEAEEIAHVGKPLLDIDIQSEISAQDEKLTQVPGEEQQKEEKPAEDASKPAAEEPKEDVAGESSVAEETKPSSTPTEKPPGKHATLATPAVRHLTKELKVDIADISGTGKDGRVLKEDVQKYSTSQQEDTSKATPATPPSPSQQTEDETIPLTGVRKAMFQTMTRSLAIPHFLFTDTVDFSSLTSLRRKLNATLPKSTSSSEKQDEARQRLSALPFILKAVSLALQQHPNLNAHLDTSNASKPALNVKGSHDIGIAIDTPQGLLVPVVKQVQARSILEIAAEIGRLSALARSNKLSNADLSGATITVSNIGSIGGTVVAPVIVPPQVAILGVGKSRVVPAFDTDEEGREVVVKREEGVFSWSADHRVVDGAYVARCADTVRRLLEGAEEMVVRMR</sequence>
<keyword evidence="2" id="KW-1185">Reference proteome</keyword>
<accession>A0ACC3DL12</accession>
<feature type="non-terminal residue" evidence="1">
    <location>
        <position position="1"/>
    </location>
</feature>
<gene>
    <name evidence="1" type="ORF">LTS18_010968</name>
</gene>
<protein>
    <submittedName>
        <fullName evidence="1">Uncharacterized protein</fullName>
    </submittedName>
</protein>
<reference evidence="1" key="1">
    <citation type="submission" date="2024-09" db="EMBL/GenBank/DDBJ databases">
        <title>Black Yeasts Isolated from many extreme environments.</title>
        <authorList>
            <person name="Coleine C."/>
            <person name="Stajich J.E."/>
            <person name="Selbmann L."/>
        </authorList>
    </citation>
    <scope>NUCLEOTIDE SEQUENCE</scope>
    <source>
        <strain evidence="1">CCFEE 5737</strain>
    </source>
</reference>
<dbReference type="EMBL" id="JAWDJW010003115">
    <property type="protein sequence ID" value="KAK3077192.1"/>
    <property type="molecule type" value="Genomic_DNA"/>
</dbReference>
<evidence type="ECO:0000313" key="2">
    <source>
        <dbReference type="Proteomes" id="UP001186974"/>
    </source>
</evidence>